<keyword evidence="4" id="KW-1185">Reference proteome</keyword>
<evidence type="ECO:0000313" key="3">
    <source>
        <dbReference type="EMBL" id="ARE89157.1"/>
    </source>
</evidence>
<organism evidence="3 5">
    <name type="scientific">Clostridium formicaceticum</name>
    <dbReference type="NCBI Taxonomy" id="1497"/>
    <lineage>
        <taxon>Bacteria</taxon>
        <taxon>Bacillati</taxon>
        <taxon>Bacillota</taxon>
        <taxon>Clostridia</taxon>
        <taxon>Eubacteriales</taxon>
        <taxon>Clostridiaceae</taxon>
        <taxon>Clostridium</taxon>
    </lineage>
</organism>
<sequence length="86" mass="10103">MSKGERKKLFRSTKGSLLYLLGLTIVFVILHCDFWNWGSPNIYFGWMPQEFLYRLVYLVVLTPLANYSIQKLSWPLPQSKSEMKKG</sequence>
<gene>
    <name evidence="2" type="ORF">BJL90_01635</name>
    <name evidence="3" type="ORF">CLFO_35630</name>
</gene>
<keyword evidence="1" id="KW-1133">Transmembrane helix</keyword>
<feature type="transmembrane region" description="Helical" evidence="1">
    <location>
        <begin position="51"/>
        <end position="69"/>
    </location>
</feature>
<accession>A0AAC9WHI5</accession>
<evidence type="ECO:0000313" key="4">
    <source>
        <dbReference type="Proteomes" id="UP000177894"/>
    </source>
</evidence>
<dbReference type="EMBL" id="CP017603">
    <property type="protein sequence ID" value="AOY74768.1"/>
    <property type="molecule type" value="Genomic_DNA"/>
</dbReference>
<evidence type="ECO:0000313" key="2">
    <source>
        <dbReference type="EMBL" id="AOY74768.1"/>
    </source>
</evidence>
<dbReference type="EMBL" id="CP020559">
    <property type="protein sequence ID" value="ARE89157.1"/>
    <property type="molecule type" value="Genomic_DNA"/>
</dbReference>
<keyword evidence="1" id="KW-0472">Membrane</keyword>
<reference evidence="3 5" key="2">
    <citation type="submission" date="2017-03" db="EMBL/GenBank/DDBJ databases">
        <title>Complete sequence of Clostridium formicaceticum DSM 92.</title>
        <authorList>
            <person name="Poehlein A."/>
            <person name="Karl M."/>
            <person name="Bengelsdorf F.R."/>
            <person name="Duerre P."/>
            <person name="Daniel R."/>
        </authorList>
    </citation>
    <scope>NUCLEOTIDE SEQUENCE [LARGE SCALE GENOMIC DNA]</scope>
    <source>
        <strain evidence="3 5">DSM 92</strain>
    </source>
</reference>
<evidence type="ECO:0000313" key="5">
    <source>
        <dbReference type="Proteomes" id="UP000192478"/>
    </source>
</evidence>
<proteinExistence type="predicted"/>
<feature type="transmembrane region" description="Helical" evidence="1">
    <location>
        <begin position="12"/>
        <end position="31"/>
    </location>
</feature>
<dbReference type="RefSeq" id="WP_070963708.1">
    <property type="nucleotide sequence ID" value="NZ_CP017603.1"/>
</dbReference>
<dbReference type="Proteomes" id="UP000192478">
    <property type="component" value="Chromosome"/>
</dbReference>
<dbReference type="Proteomes" id="UP000177894">
    <property type="component" value="Chromosome"/>
</dbReference>
<evidence type="ECO:0000256" key="1">
    <source>
        <dbReference type="SAM" id="Phobius"/>
    </source>
</evidence>
<keyword evidence="1" id="KW-0812">Transmembrane</keyword>
<dbReference type="KEGG" id="cfm:BJL90_01635"/>
<protein>
    <submittedName>
        <fullName evidence="3">Uncharacterized protein</fullName>
    </submittedName>
</protein>
<dbReference type="AlphaFoldDB" id="A0AAC9WHI5"/>
<name>A0AAC9WHI5_9CLOT</name>
<reference evidence="2 4" key="1">
    <citation type="submission" date="2016-10" db="EMBL/GenBank/DDBJ databases">
        <title>Complete Genome Sequence of Acetogen Clostridium formicoaceticum ATCC 27076.</title>
        <authorList>
            <person name="Bao T."/>
            <person name="Cheng C."/>
            <person name="Zhao J."/>
            <person name="Yang S.-T."/>
            <person name="Wang J."/>
            <person name="Wang M."/>
        </authorList>
    </citation>
    <scope>NUCLEOTIDE SEQUENCE [LARGE SCALE GENOMIC DNA]</scope>
    <source>
        <strain evidence="2 4">ATCC 27076</strain>
    </source>
</reference>